<dbReference type="RefSeq" id="WP_127913495.1">
    <property type="nucleotide sequence ID" value="NZ_JBPIZH010000008.1"/>
</dbReference>
<accession>A0ABY2JZ90</accession>
<evidence type="ECO:0000256" key="1">
    <source>
        <dbReference type="SAM" id="MobiDB-lite"/>
    </source>
</evidence>
<keyword evidence="3" id="KW-1185">Reference proteome</keyword>
<organism evidence="2 3">
    <name type="scientific">Micrococcus lylae</name>
    <dbReference type="NCBI Taxonomy" id="1273"/>
    <lineage>
        <taxon>Bacteria</taxon>
        <taxon>Bacillati</taxon>
        <taxon>Actinomycetota</taxon>
        <taxon>Actinomycetes</taxon>
        <taxon>Micrococcales</taxon>
        <taxon>Micrococcaceae</taxon>
        <taxon>Micrococcus</taxon>
    </lineage>
</organism>
<dbReference type="EMBL" id="SPKT01000011">
    <property type="protein sequence ID" value="TFH99106.1"/>
    <property type="molecule type" value="Genomic_DNA"/>
</dbReference>
<comment type="caution">
    <text evidence="2">The sequence shown here is derived from an EMBL/GenBank/DDBJ whole genome shotgun (WGS) entry which is preliminary data.</text>
</comment>
<dbReference type="Proteomes" id="UP000297477">
    <property type="component" value="Unassembled WGS sequence"/>
</dbReference>
<proteinExistence type="predicted"/>
<protein>
    <submittedName>
        <fullName evidence="2">Uncharacterized protein</fullName>
    </submittedName>
</protein>
<evidence type="ECO:0000313" key="2">
    <source>
        <dbReference type="EMBL" id="TFH99106.1"/>
    </source>
</evidence>
<name>A0ABY2JZ90_9MICC</name>
<sequence length="60" mass="6361">MGKKQFSLFTRLLAVPGPDGQGALVFAVQCHRFTRAASPLHGTDADSLRTAGGHSERTPP</sequence>
<evidence type="ECO:0000313" key="3">
    <source>
        <dbReference type="Proteomes" id="UP000297477"/>
    </source>
</evidence>
<gene>
    <name evidence="2" type="ORF">E4A49_06770</name>
</gene>
<reference evidence="2 3" key="1">
    <citation type="submission" date="2019-03" db="EMBL/GenBank/DDBJ databases">
        <title>Reclassification of Micrococcus aloeverae and Micrococcus yunnanensis as later heterotypic synonyms of Micrococcus luteus.</title>
        <authorList>
            <person name="Huang C.-H."/>
        </authorList>
    </citation>
    <scope>NUCLEOTIDE SEQUENCE [LARGE SCALE GENOMIC DNA]</scope>
    <source>
        <strain evidence="2 3">BCRC 12151</strain>
    </source>
</reference>
<feature type="region of interest" description="Disordered" evidence="1">
    <location>
        <begin position="39"/>
        <end position="60"/>
    </location>
</feature>